<dbReference type="SUPFAM" id="SSF49764">
    <property type="entry name" value="HSP20-like chaperones"/>
    <property type="match status" value="1"/>
</dbReference>
<evidence type="ECO:0000256" key="2">
    <source>
        <dbReference type="PROSITE-ProRule" id="PRU00285"/>
    </source>
</evidence>
<keyword evidence="6" id="KW-1185">Reference proteome</keyword>
<accession>A0ABD1Y6Z7</accession>
<dbReference type="PROSITE" id="PS01031">
    <property type="entry name" value="SHSP"/>
    <property type="match status" value="1"/>
</dbReference>
<dbReference type="InterPro" id="IPR008978">
    <property type="entry name" value="HSP20-like_chaperone"/>
</dbReference>
<feature type="domain" description="SHSP" evidence="4">
    <location>
        <begin position="62"/>
        <end position="176"/>
    </location>
</feature>
<dbReference type="AlphaFoldDB" id="A0ABD1Y6Z7"/>
<evidence type="ECO:0000259" key="4">
    <source>
        <dbReference type="PROSITE" id="PS01031"/>
    </source>
</evidence>
<dbReference type="EMBL" id="JBHFFA010000006">
    <property type="protein sequence ID" value="KAL2621377.1"/>
    <property type="molecule type" value="Genomic_DNA"/>
</dbReference>
<evidence type="ECO:0000256" key="3">
    <source>
        <dbReference type="RuleBase" id="RU003616"/>
    </source>
</evidence>
<proteinExistence type="inferred from homology"/>
<dbReference type="Pfam" id="PF00011">
    <property type="entry name" value="HSP20"/>
    <property type="match status" value="1"/>
</dbReference>
<dbReference type="Gene3D" id="2.60.40.790">
    <property type="match status" value="1"/>
</dbReference>
<gene>
    <name evidence="5" type="ORF">R1flu_001582</name>
</gene>
<comment type="caution">
    <text evidence="5">The sequence shown here is derived from an EMBL/GenBank/DDBJ whole genome shotgun (WGS) entry which is preliminary data.</text>
</comment>
<protein>
    <recommendedName>
        <fullName evidence="4">SHSP domain-containing protein</fullName>
    </recommendedName>
</protein>
<dbReference type="InterPro" id="IPR031107">
    <property type="entry name" value="Small_HSP"/>
</dbReference>
<keyword evidence="1" id="KW-0346">Stress response</keyword>
<name>A0ABD1Y6Z7_9MARC</name>
<sequence>MTQVPRRIDGSEFDPWFVNSNRIFNPLFDSGNLQSGILNPFENFLRSPSDQASPSLDKGLMISPSAVYTRVDWVETPSFHVFKADLPGMKKDDIRVEVVDDRVLSISGERTKEKVDERHAYRQEERSYGKFSRQFPLPPNTKHHDISAKLENGVLTVTVPKDSGIMKIRTVEIQGYGI</sequence>
<dbReference type="InterPro" id="IPR002068">
    <property type="entry name" value="A-crystallin/Hsp20_dom"/>
</dbReference>
<dbReference type="CDD" id="cd06472">
    <property type="entry name" value="ACD_ScHsp26_like"/>
    <property type="match status" value="1"/>
</dbReference>
<organism evidence="5 6">
    <name type="scientific">Riccia fluitans</name>
    <dbReference type="NCBI Taxonomy" id="41844"/>
    <lineage>
        <taxon>Eukaryota</taxon>
        <taxon>Viridiplantae</taxon>
        <taxon>Streptophyta</taxon>
        <taxon>Embryophyta</taxon>
        <taxon>Marchantiophyta</taxon>
        <taxon>Marchantiopsida</taxon>
        <taxon>Marchantiidae</taxon>
        <taxon>Marchantiales</taxon>
        <taxon>Ricciaceae</taxon>
        <taxon>Riccia</taxon>
    </lineage>
</organism>
<evidence type="ECO:0000313" key="6">
    <source>
        <dbReference type="Proteomes" id="UP001605036"/>
    </source>
</evidence>
<reference evidence="5 6" key="1">
    <citation type="submission" date="2024-09" db="EMBL/GenBank/DDBJ databases">
        <title>Chromosome-scale assembly of Riccia fluitans.</title>
        <authorList>
            <person name="Paukszto L."/>
            <person name="Sawicki J."/>
            <person name="Karawczyk K."/>
            <person name="Piernik-Szablinska J."/>
            <person name="Szczecinska M."/>
            <person name="Mazdziarz M."/>
        </authorList>
    </citation>
    <scope>NUCLEOTIDE SEQUENCE [LARGE SCALE GENOMIC DNA]</scope>
    <source>
        <strain evidence="5">Rf_01</strain>
        <tissue evidence="5">Aerial parts of the thallus</tissue>
    </source>
</reference>
<dbReference type="PANTHER" id="PTHR11527">
    <property type="entry name" value="HEAT-SHOCK PROTEIN 20 FAMILY MEMBER"/>
    <property type="match status" value="1"/>
</dbReference>
<comment type="similarity">
    <text evidence="2 3">Belongs to the small heat shock protein (HSP20) family.</text>
</comment>
<evidence type="ECO:0000256" key="1">
    <source>
        <dbReference type="ARBA" id="ARBA00023016"/>
    </source>
</evidence>
<evidence type="ECO:0000313" key="5">
    <source>
        <dbReference type="EMBL" id="KAL2621377.1"/>
    </source>
</evidence>
<dbReference type="Proteomes" id="UP001605036">
    <property type="component" value="Unassembled WGS sequence"/>
</dbReference>